<proteinExistence type="predicted"/>
<organism evidence="1 2">
    <name type="scientific">Candidatus Colwellbacteria bacterium CG10_big_fil_rev_8_21_14_0_10_42_22</name>
    <dbReference type="NCBI Taxonomy" id="1974540"/>
    <lineage>
        <taxon>Bacteria</taxon>
        <taxon>Candidatus Colwelliibacteriota</taxon>
    </lineage>
</organism>
<name>A0A2H0VG73_9BACT</name>
<sequence>MADIRFVLAYWEVRGQARFIEGKSIDAPTSESAIYQIGGQEVNLYFRERLGGDDYVHVVFRDCVEWSDHQFILTLGEDAKMLYEFIKGGIGFDELVAPTT</sequence>
<comment type="caution">
    <text evidence="1">The sequence shown here is derived from an EMBL/GenBank/DDBJ whole genome shotgun (WGS) entry which is preliminary data.</text>
</comment>
<accession>A0A2H0VG73</accession>
<dbReference type="Proteomes" id="UP000231466">
    <property type="component" value="Unassembled WGS sequence"/>
</dbReference>
<dbReference type="EMBL" id="PFAH01000004">
    <property type="protein sequence ID" value="PIR98102.1"/>
    <property type="molecule type" value="Genomic_DNA"/>
</dbReference>
<gene>
    <name evidence="1" type="ORF">COT89_01035</name>
</gene>
<evidence type="ECO:0000313" key="1">
    <source>
        <dbReference type="EMBL" id="PIR98102.1"/>
    </source>
</evidence>
<evidence type="ECO:0000313" key="2">
    <source>
        <dbReference type="Proteomes" id="UP000231466"/>
    </source>
</evidence>
<dbReference type="AlphaFoldDB" id="A0A2H0VG73"/>
<protein>
    <submittedName>
        <fullName evidence="1">Uncharacterized protein</fullName>
    </submittedName>
</protein>
<reference evidence="2" key="1">
    <citation type="submission" date="2017-09" db="EMBL/GenBank/DDBJ databases">
        <title>Depth-based differentiation of microbial function through sediment-hosted aquifers and enrichment of novel symbionts in the deep terrestrial subsurface.</title>
        <authorList>
            <person name="Probst A.J."/>
            <person name="Ladd B."/>
            <person name="Jarett J.K."/>
            <person name="Geller-Mcgrath D.E."/>
            <person name="Sieber C.M.K."/>
            <person name="Emerson J.B."/>
            <person name="Anantharaman K."/>
            <person name="Thomas B.C."/>
            <person name="Malmstrom R."/>
            <person name="Stieglmeier M."/>
            <person name="Klingl A."/>
            <person name="Woyke T."/>
            <person name="Ryan C.M."/>
            <person name="Banfield J.F."/>
        </authorList>
    </citation>
    <scope>NUCLEOTIDE SEQUENCE [LARGE SCALE GENOMIC DNA]</scope>
</reference>